<reference evidence="2" key="1">
    <citation type="journal article" date="2020" name="ISME J.">
        <title>Gammaproteobacteria mediating utilization of methyl-, sulfur- and petroleum organic compounds in deep ocean hydrothermal plumes.</title>
        <authorList>
            <person name="Zhou Z."/>
            <person name="Liu Y."/>
            <person name="Pan J."/>
            <person name="Cron B.R."/>
            <person name="Toner B.M."/>
            <person name="Anantharaman K."/>
            <person name="Breier J.A."/>
            <person name="Dick G.J."/>
            <person name="Li M."/>
        </authorList>
    </citation>
    <scope>NUCLEOTIDE SEQUENCE</scope>
    <source>
        <strain evidence="2">SZUA-1501</strain>
    </source>
</reference>
<dbReference type="PIRSF" id="PIRSF006593">
    <property type="entry name" value="UCP006593"/>
    <property type="match status" value="1"/>
</dbReference>
<dbReference type="Gene3D" id="1.10.285.20">
    <property type="entry name" value="Uncharacterised protein PF01937, DUF89, domain 2"/>
    <property type="match status" value="1"/>
</dbReference>
<evidence type="ECO:0000313" key="3">
    <source>
        <dbReference type="Proteomes" id="UP000606463"/>
    </source>
</evidence>
<dbReference type="InterPro" id="IPR014444">
    <property type="entry name" value="PH1575-like"/>
</dbReference>
<name>A0A9D0YPS3_AQUAO</name>
<feature type="domain" description="Damage-control phosphatase ARMT1-like metal-binding" evidence="1">
    <location>
        <begin position="4"/>
        <end position="275"/>
    </location>
</feature>
<dbReference type="Gene3D" id="3.40.50.10880">
    <property type="entry name" value="Uncharacterised protein PF01937, DUF89, domain 3"/>
    <property type="match status" value="1"/>
</dbReference>
<evidence type="ECO:0000313" key="2">
    <source>
        <dbReference type="EMBL" id="HIP98263.1"/>
    </source>
</evidence>
<accession>A0A9D0YPS3</accession>
<dbReference type="InterPro" id="IPR036075">
    <property type="entry name" value="ARMT-1-like_metal-bd_sf"/>
</dbReference>
<dbReference type="AlphaFoldDB" id="A0A9D0YPS3"/>
<dbReference type="EMBL" id="DQVE01000029">
    <property type="protein sequence ID" value="HIP98263.1"/>
    <property type="molecule type" value="Genomic_DNA"/>
</dbReference>
<dbReference type="InterPro" id="IPR002791">
    <property type="entry name" value="ARMT1-like_metal-bd"/>
</dbReference>
<gene>
    <name evidence="2" type="ORF">EYH37_02695</name>
</gene>
<protein>
    <submittedName>
        <fullName evidence="2">DUF89 family protein</fullName>
    </submittedName>
</protein>
<dbReference type="Pfam" id="PF01937">
    <property type="entry name" value="ARMT1-like_dom"/>
    <property type="match status" value="1"/>
</dbReference>
<proteinExistence type="predicted"/>
<evidence type="ECO:0000259" key="1">
    <source>
        <dbReference type="Pfam" id="PF01937"/>
    </source>
</evidence>
<dbReference type="Proteomes" id="UP000606463">
    <property type="component" value="Unassembled WGS sequence"/>
</dbReference>
<dbReference type="SUPFAM" id="SSF111321">
    <property type="entry name" value="AF1104-like"/>
    <property type="match status" value="1"/>
</dbReference>
<sequence>MRVYPECIPCLIRQGLNAAEKLKLPEEKLFQIAQSGLKYLAQFNEFHFSPAYYAYHIQREVKRLTGEEDPFKEIKKISNRKALEILNNLNLEEILKEEPLRGALKLSAIGNILDFAILSEEEAFGKILQLLKKEFTVDDYESFKKDLKNSQRILILGDNAGEIVFDKVLVKVLKELGKEVVFVVKGKPILNDATLKEAKEVSMTQLCKVIDNGNDRVGTELSVASEEFLKEWEKADLVISKGQANFESLSSFREKTIYFLLTAKCNPVAREVGAKGKGNLVFKRNKPLAGK</sequence>
<organism evidence="2 3">
    <name type="scientific">Aquifex aeolicus</name>
    <dbReference type="NCBI Taxonomy" id="63363"/>
    <lineage>
        <taxon>Bacteria</taxon>
        <taxon>Pseudomonadati</taxon>
        <taxon>Aquificota</taxon>
        <taxon>Aquificia</taxon>
        <taxon>Aquificales</taxon>
        <taxon>Aquificaceae</taxon>
        <taxon>Aquifex</taxon>
    </lineage>
</organism>
<comment type="caution">
    <text evidence="2">The sequence shown here is derived from an EMBL/GenBank/DDBJ whole genome shotgun (WGS) entry which is preliminary data.</text>
</comment>